<keyword evidence="1" id="KW-0489">Methyltransferase</keyword>
<dbReference type="Gene3D" id="3.40.50.150">
    <property type="entry name" value="Vaccinia Virus protein VP39"/>
    <property type="match status" value="1"/>
</dbReference>
<keyword evidence="2" id="KW-1185">Reference proteome</keyword>
<dbReference type="GO" id="GO:0008757">
    <property type="term" value="F:S-adenosylmethionine-dependent methyltransferase activity"/>
    <property type="evidence" value="ECO:0007669"/>
    <property type="project" value="UniProtKB-ARBA"/>
</dbReference>
<dbReference type="PANTHER" id="PTHR14614">
    <property type="entry name" value="HEPATOCELLULAR CARCINOMA-ASSOCIATED ANTIGEN"/>
    <property type="match status" value="1"/>
</dbReference>
<dbReference type="GO" id="GO:0005829">
    <property type="term" value="C:cytosol"/>
    <property type="evidence" value="ECO:0007669"/>
    <property type="project" value="TreeGrafter"/>
</dbReference>
<accession>A0AAJ0FA93</accession>
<dbReference type="AlphaFoldDB" id="A0AAJ0FA93"/>
<protein>
    <submittedName>
        <fullName evidence="1">Methyltransferase-domain-containing protein</fullName>
    </submittedName>
</protein>
<dbReference type="Pfam" id="PF10294">
    <property type="entry name" value="Methyltransf_16"/>
    <property type="match status" value="1"/>
</dbReference>
<dbReference type="InterPro" id="IPR029063">
    <property type="entry name" value="SAM-dependent_MTases_sf"/>
</dbReference>
<evidence type="ECO:0000313" key="2">
    <source>
        <dbReference type="Proteomes" id="UP001239445"/>
    </source>
</evidence>
<dbReference type="GO" id="GO:0032259">
    <property type="term" value="P:methylation"/>
    <property type="evidence" value="ECO:0007669"/>
    <property type="project" value="UniProtKB-KW"/>
</dbReference>
<keyword evidence="1" id="KW-0808">Transferase</keyword>
<dbReference type="SUPFAM" id="SSF53335">
    <property type="entry name" value="S-adenosyl-L-methionine-dependent methyltransferases"/>
    <property type="match status" value="1"/>
</dbReference>
<dbReference type="InterPro" id="IPR019410">
    <property type="entry name" value="Methyltransf_16"/>
</dbReference>
<proteinExistence type="predicted"/>
<organism evidence="1 2">
    <name type="scientific">Echria macrotheca</name>
    <dbReference type="NCBI Taxonomy" id="438768"/>
    <lineage>
        <taxon>Eukaryota</taxon>
        <taxon>Fungi</taxon>
        <taxon>Dikarya</taxon>
        <taxon>Ascomycota</taxon>
        <taxon>Pezizomycotina</taxon>
        <taxon>Sordariomycetes</taxon>
        <taxon>Sordariomycetidae</taxon>
        <taxon>Sordariales</taxon>
        <taxon>Schizotheciaceae</taxon>
        <taxon>Echria</taxon>
    </lineage>
</organism>
<gene>
    <name evidence="1" type="ORF">QBC47DRAFT_403384</name>
</gene>
<reference evidence="1" key="1">
    <citation type="submission" date="2023-06" db="EMBL/GenBank/DDBJ databases">
        <title>Genome-scale phylogeny and comparative genomics of the fungal order Sordariales.</title>
        <authorList>
            <consortium name="Lawrence Berkeley National Laboratory"/>
            <person name="Hensen N."/>
            <person name="Bonometti L."/>
            <person name="Westerberg I."/>
            <person name="Brannstrom I.O."/>
            <person name="Guillou S."/>
            <person name="Cros-Aarteil S."/>
            <person name="Calhoun S."/>
            <person name="Haridas S."/>
            <person name="Kuo A."/>
            <person name="Mondo S."/>
            <person name="Pangilinan J."/>
            <person name="Riley R."/>
            <person name="Labutti K."/>
            <person name="Andreopoulos B."/>
            <person name="Lipzen A."/>
            <person name="Chen C."/>
            <person name="Yanf M."/>
            <person name="Daum C."/>
            <person name="Ng V."/>
            <person name="Clum A."/>
            <person name="Steindorff A."/>
            <person name="Ohm R."/>
            <person name="Martin F."/>
            <person name="Silar P."/>
            <person name="Natvig D."/>
            <person name="Lalanne C."/>
            <person name="Gautier V."/>
            <person name="Ament-Velasquez S.L."/>
            <person name="Kruys A."/>
            <person name="Hutchinson M.I."/>
            <person name="Powell A.J."/>
            <person name="Barry K."/>
            <person name="Miller A.N."/>
            <person name="Grigoriev I.V."/>
            <person name="Debuchy R."/>
            <person name="Gladieux P."/>
            <person name="Thoren M.H."/>
            <person name="Johannesson H."/>
        </authorList>
    </citation>
    <scope>NUCLEOTIDE SEQUENCE</scope>
    <source>
        <strain evidence="1">PSN4</strain>
    </source>
</reference>
<evidence type="ECO:0000313" key="1">
    <source>
        <dbReference type="EMBL" id="KAK1753989.1"/>
    </source>
</evidence>
<dbReference type="PANTHER" id="PTHR14614:SF132">
    <property type="entry name" value="PROTEIN-LYSINE METHYLTRANSFERASE C42C1.13"/>
    <property type="match status" value="1"/>
</dbReference>
<dbReference type="EMBL" id="MU839836">
    <property type="protein sequence ID" value="KAK1753989.1"/>
    <property type="molecule type" value="Genomic_DNA"/>
</dbReference>
<name>A0AAJ0FA93_9PEZI</name>
<sequence length="385" mass="42399">MHYIRLLRPPAVERGASRNQLKLALTITTDLGDSYLSPQEPVELSVIGAYHDVDNSLKPVILTRNATPRWRAGMRVLKFDLPLPSQPIQTIQIRPSSRQLTALGTTDVYPAPDSKGLIVGVFADMPSSDEKPSPVCFRSLRIVGGDASAAVNALQVEEDFGDSIARHVWDGGIVTLSFIANMCLNNIPSPTNPMPLFSGLLRQSNHHLDIIELGCGVGIVGIGLSRILRAAGLQADILMTDLPEAEERAQANILRYEEDVRSSEKPEANVEFESLDWQDGRNGVFGERAQASSWDVILVSECTYNTDTLLALVQTLSAIHELSGRSAAPKDTKIFLATKPRHSSEREFFHMMAKERWTVAEQTRAPLPVLDGDDQSVEMYLFSRA</sequence>
<dbReference type="Proteomes" id="UP001239445">
    <property type="component" value="Unassembled WGS sequence"/>
</dbReference>
<comment type="caution">
    <text evidence="1">The sequence shown here is derived from an EMBL/GenBank/DDBJ whole genome shotgun (WGS) entry which is preliminary data.</text>
</comment>